<dbReference type="InterPro" id="IPR052127">
    <property type="entry name" value="STE12_transcription_factor"/>
</dbReference>
<accession>A0A066VIY8</accession>
<sequence length="176" mass="19818">MLRFRFEAFGRRIININKFHEGIYSDLRNLRSGDGSVCEQPRSPFLQVLHAYNAVNTRKQQKVFKWDHTPHDRLFLAQLDRDLERQTKGLETVSVPVAEPALSFTWDASKSLLEQLGYEKTRAAVTNVKDHVVQKAKSSSRRVAANKSMTHAGLHGLVLGVYNTPAFALSAIGANK</sequence>
<dbReference type="STRING" id="1037660.A0A066VIY8"/>
<proteinExistence type="inferred from homology"/>
<dbReference type="Proteomes" id="UP000027361">
    <property type="component" value="Unassembled WGS sequence"/>
</dbReference>
<evidence type="ECO:0000313" key="7">
    <source>
        <dbReference type="Proteomes" id="UP000027361"/>
    </source>
</evidence>
<dbReference type="PANTHER" id="PTHR47427">
    <property type="entry name" value="PROTEIN STE12"/>
    <property type="match status" value="1"/>
</dbReference>
<comment type="subcellular location">
    <subcellularLocation>
        <location evidence="1">Nucleus</location>
    </subcellularLocation>
</comment>
<evidence type="ECO:0000256" key="5">
    <source>
        <dbReference type="ARBA" id="ARBA00024345"/>
    </source>
</evidence>
<keyword evidence="4" id="KW-0539">Nucleus</keyword>
<comment type="caution">
    <text evidence="6">The sequence shown here is derived from an EMBL/GenBank/DDBJ whole genome shotgun (WGS) entry which is preliminary data.</text>
</comment>
<comment type="similarity">
    <text evidence="5">Belongs to the STE12 transcription factor family.</text>
</comment>
<evidence type="ECO:0000256" key="1">
    <source>
        <dbReference type="ARBA" id="ARBA00004123"/>
    </source>
</evidence>
<protein>
    <submittedName>
        <fullName evidence="6">Uncharacterized protein</fullName>
    </submittedName>
</protein>
<dbReference type="SMART" id="SM00424">
    <property type="entry name" value="STE"/>
    <property type="match status" value="1"/>
</dbReference>
<gene>
    <name evidence="6" type="ORF">K437DRAFT_226801</name>
</gene>
<evidence type="ECO:0000256" key="2">
    <source>
        <dbReference type="ARBA" id="ARBA00023015"/>
    </source>
</evidence>
<dbReference type="GO" id="GO:0003700">
    <property type="term" value="F:DNA-binding transcription factor activity"/>
    <property type="evidence" value="ECO:0007669"/>
    <property type="project" value="InterPro"/>
</dbReference>
<dbReference type="GO" id="GO:1990527">
    <property type="term" value="C:Tec1p-Ste12p-Dig1p complex"/>
    <property type="evidence" value="ECO:0007669"/>
    <property type="project" value="TreeGrafter"/>
</dbReference>
<evidence type="ECO:0000313" key="6">
    <source>
        <dbReference type="EMBL" id="KDN41441.1"/>
    </source>
</evidence>
<keyword evidence="2" id="KW-0805">Transcription regulation</keyword>
<dbReference type="PANTHER" id="PTHR47427:SF1">
    <property type="entry name" value="PROTEIN STE12"/>
    <property type="match status" value="1"/>
</dbReference>
<dbReference type="GO" id="GO:0005634">
    <property type="term" value="C:nucleus"/>
    <property type="evidence" value="ECO:0007669"/>
    <property type="project" value="UniProtKB-SubCell"/>
</dbReference>
<evidence type="ECO:0000256" key="4">
    <source>
        <dbReference type="ARBA" id="ARBA00023242"/>
    </source>
</evidence>
<dbReference type="HOGENOM" id="CLU_1526215_0_0_1"/>
<keyword evidence="3" id="KW-0804">Transcription</keyword>
<dbReference type="GeneID" id="25262590"/>
<dbReference type="Pfam" id="PF02200">
    <property type="entry name" value="STE"/>
    <property type="match status" value="1"/>
</dbReference>
<dbReference type="RefSeq" id="XP_013241731.1">
    <property type="nucleotide sequence ID" value="XM_013386277.1"/>
</dbReference>
<dbReference type="GO" id="GO:1990526">
    <property type="term" value="C:Ste12p-Dig1p-Dig2p complex"/>
    <property type="evidence" value="ECO:0007669"/>
    <property type="project" value="TreeGrafter"/>
</dbReference>
<organism evidence="6 7">
    <name type="scientific">Tilletiaria anomala (strain ATCC 24038 / CBS 436.72 / UBC 951)</name>
    <dbReference type="NCBI Taxonomy" id="1037660"/>
    <lineage>
        <taxon>Eukaryota</taxon>
        <taxon>Fungi</taxon>
        <taxon>Dikarya</taxon>
        <taxon>Basidiomycota</taxon>
        <taxon>Ustilaginomycotina</taxon>
        <taxon>Exobasidiomycetes</taxon>
        <taxon>Georgefischeriales</taxon>
        <taxon>Tilletiariaceae</taxon>
        <taxon>Tilletiaria</taxon>
    </lineage>
</organism>
<reference evidence="6 7" key="1">
    <citation type="submission" date="2014-05" db="EMBL/GenBank/DDBJ databases">
        <title>Draft genome sequence of a rare smut relative, Tilletiaria anomala UBC 951.</title>
        <authorList>
            <consortium name="DOE Joint Genome Institute"/>
            <person name="Toome M."/>
            <person name="Kuo A."/>
            <person name="Henrissat B."/>
            <person name="Lipzen A."/>
            <person name="Tritt A."/>
            <person name="Yoshinaga Y."/>
            <person name="Zane M."/>
            <person name="Barry K."/>
            <person name="Grigoriev I.V."/>
            <person name="Spatafora J.W."/>
            <person name="Aimea M.C."/>
        </authorList>
    </citation>
    <scope>NUCLEOTIDE SEQUENCE [LARGE SCALE GENOMIC DNA]</scope>
    <source>
        <strain evidence="6 7">UBC 951</strain>
    </source>
</reference>
<dbReference type="InterPro" id="IPR003120">
    <property type="entry name" value="Ste12"/>
</dbReference>
<keyword evidence="7" id="KW-1185">Reference proteome</keyword>
<name>A0A066VIY8_TILAU</name>
<evidence type="ECO:0000256" key="3">
    <source>
        <dbReference type="ARBA" id="ARBA00023163"/>
    </source>
</evidence>
<dbReference type="AlphaFoldDB" id="A0A066VIY8"/>
<dbReference type="EMBL" id="JMSN01000080">
    <property type="protein sequence ID" value="KDN41441.1"/>
    <property type="molecule type" value="Genomic_DNA"/>
</dbReference>
<dbReference type="InParanoid" id="A0A066VIY8"/>
<dbReference type="OrthoDB" id="1095242at2759"/>